<feature type="compositionally biased region" description="Basic and acidic residues" evidence="1">
    <location>
        <begin position="755"/>
        <end position="768"/>
    </location>
</feature>
<proteinExistence type="predicted"/>
<accession>A0A8U0N887</accession>
<dbReference type="KEGG" id="mpuf:101679539"/>
<reference evidence="3" key="1">
    <citation type="submission" date="2025-08" db="UniProtKB">
        <authorList>
            <consortium name="RefSeq"/>
        </authorList>
    </citation>
    <scope>IDENTIFICATION</scope>
    <source>
        <tissue evidence="3">Brain</tissue>
    </source>
</reference>
<sequence>MLLPLLGACAVVGPFQGPEWEPVRGLLSEDRSCRDPRCCGNLLVLCLFLIWQVQHYWHQVTRTHPSTRKVIKVTQQKWTVPSVRHDTHFRMTPEFFFSPENFNDLDAYVQQWVQKKRQEYRRGLQVSRTQHLLSWQHPFQGPPQDFHTPIEPFFCTTSLSSTCMLLQDSSREARQVPWCLSDERTHLICKSLSPALDRYQRMEQLLVHSQEELVSLERVVSLRSHLTSRILATSLSNLPSSQRLQFCSRDFLPDPSIQQVRMSTWKSWRCPQKARVPGRENQMLGREALGWVNQTESSGEDAWEIQVTGRQLPVNFEMEDGAETKFLAWSSRKLVISKTDGNILTSGSKNQHEMGIEKRAEIQELGNRNEREAEGENPPGIQAHIAEHQEQLRCKTDAETQIPEWGNQEKSRDEDAVVTQALEKNKKEARGEDEGETKAQELEKQDQSGSEDSEESQLSGWGKQDEMQDDTSIEIQAQERRDKAQAGGENDVQTQVLGRENLGEVTQEKGVETQVLGWEKQECARRENVIGTQTPGWGKKDQSGSEKSEKIQASKEEIWKQLRHELLVGWRNQGPRRGEDAGETQISRRKNFREIREEDWVVIRAPWWGNKRLVASKIDKNFEIQCWGHLDQSGSEIYRECKIPCWGNQIGGEFRAETQATEKRDQRKDGEEDGTNALAPEAEDQGQLRHETLVDTHPPERRNEEQFGDDNRIDIQALGKRNLTGIKGEVGKETQELGEENQGQSSSKINSKIHTSECKNQEYIRGKDGANTQASEPEKRRELISKVDGETHSAEWKTEEQVGDENGTGIQAPITTSQREAVVENDTETWEHAEEDQSQVKGVIDRKIHFSEWKNQEQTGGKNGRRIQAGSEDAVEIQRPERESQQQLDGGTGESHSPRRSNWEQRGKEEENQTLGKRCQREARSEGSGKTQGLSGGSGRLIESKASEKSCSSEWTNQEQAGGENGADTEIHGKRNLRETTGDEGTEAQAPGGDYQGQVRSEVDGEIQIQELGNQDKDRDEDAAEIQDAGSRTECRAEEAGGPHIPKGGNEKQVRGKDAAKDNLPVDSSGGEGPGYEAMEQQQAVASAPCPELKLLPSCSQLSLHASVEGEHMVSQSMASAKKHRVRVRLASQQAPPEALKSRRKDKRVDPGRTSGWMRQLQNLHSGELLAAPLGLPSARPSVSCRQASQAAAALVGAPTVLTVSPKWPVLKKSQQLLLESLMRRKIAHLRWGLPKRILESHLLFNKLGPCPLPRAGMRLPGLYTAHELQRQQGTHCEAQGCKPGLKSTERSQRVQTPERKSSKLPTRARALEKCGSHGCESMGISIHSEKPGRVRPPGGTREPWDIPEKAPRAKAAATYRNSRPAAQSRSWCGQEPSSENNRDRKVVRPGVSQTAEMAPCKVRTSYSRAGHDAWRKERIPQEAPEPPRLKCQQPAHGRRESLEAAEGRGAGQQPSFHFTNTSNFKCYFHSAAARLSTTLLNKISWSPHQAKPQHSAPNLSLRDPDPTLLSKVSDHHTRKDSPGVYISLKTDLQPPSHSCAEAVLPKTKCFHGQGEPENLHGSLKNPSAPQKFGLMKHLRCFLLQHGFRK</sequence>
<feature type="region of interest" description="Disordered" evidence="1">
    <location>
        <begin position="656"/>
        <end position="712"/>
    </location>
</feature>
<evidence type="ECO:0000313" key="3">
    <source>
        <dbReference type="RefSeq" id="XP_004771292.1"/>
    </source>
</evidence>
<name>A0A8U0N887_MUSPF</name>
<protein>
    <submittedName>
        <fullName evidence="3">Uncharacterized protein CUNH22orf46 isoform X1</fullName>
    </submittedName>
</protein>
<feature type="compositionally biased region" description="Basic and acidic residues" evidence="1">
    <location>
        <begin position="1410"/>
        <end position="1429"/>
    </location>
</feature>
<organism evidence="2 3">
    <name type="scientific">Mustela putorius furo</name>
    <name type="common">European domestic ferret</name>
    <name type="synonym">Mustela furo</name>
    <dbReference type="NCBI Taxonomy" id="9669"/>
    <lineage>
        <taxon>Eukaryota</taxon>
        <taxon>Metazoa</taxon>
        <taxon>Chordata</taxon>
        <taxon>Craniata</taxon>
        <taxon>Vertebrata</taxon>
        <taxon>Euteleostomi</taxon>
        <taxon>Mammalia</taxon>
        <taxon>Eutheria</taxon>
        <taxon>Laurasiatheria</taxon>
        <taxon>Carnivora</taxon>
        <taxon>Caniformia</taxon>
        <taxon>Musteloidea</taxon>
        <taxon>Mustelidae</taxon>
        <taxon>Mustelinae</taxon>
        <taxon>Mustela</taxon>
    </lineage>
</organism>
<feature type="compositionally biased region" description="Basic and acidic residues" evidence="1">
    <location>
        <begin position="1288"/>
        <end position="1302"/>
    </location>
</feature>
<dbReference type="OrthoDB" id="9834506at2759"/>
<feature type="compositionally biased region" description="Basic and acidic residues" evidence="1">
    <location>
        <begin position="1049"/>
        <end position="1061"/>
    </location>
</feature>
<feature type="compositionally biased region" description="Basic and acidic residues" evidence="1">
    <location>
        <begin position="969"/>
        <end position="981"/>
    </location>
</feature>
<dbReference type="PANTHER" id="PTHR22379">
    <property type="entry name" value="RIKEN CDNA 4930407I10 GENE"/>
    <property type="match status" value="1"/>
</dbReference>
<feature type="region of interest" description="Disordered" evidence="1">
    <location>
        <begin position="1277"/>
        <end position="1307"/>
    </location>
</feature>
<feature type="compositionally biased region" description="Basic and acidic residues" evidence="1">
    <location>
        <begin position="1031"/>
        <end position="1041"/>
    </location>
</feature>
<dbReference type="CTD" id="103352467"/>
<feature type="compositionally biased region" description="Basic and acidic residues" evidence="1">
    <location>
        <begin position="1343"/>
        <end position="1352"/>
    </location>
</feature>
<dbReference type="InterPro" id="IPR031715">
    <property type="entry name" value="DUF4727"/>
</dbReference>
<feature type="compositionally biased region" description="Acidic residues" evidence="1">
    <location>
        <begin position="823"/>
        <end position="837"/>
    </location>
</feature>
<evidence type="ECO:0000256" key="1">
    <source>
        <dbReference type="SAM" id="MobiDB-lite"/>
    </source>
</evidence>
<dbReference type="Proteomes" id="UP000000715">
    <property type="component" value="Unplaced"/>
</dbReference>
<feature type="compositionally biased region" description="Basic and acidic residues" evidence="1">
    <location>
        <begin position="423"/>
        <end position="446"/>
    </location>
</feature>
<feature type="region of interest" description="Disordered" evidence="1">
    <location>
        <begin position="1130"/>
        <end position="1154"/>
    </location>
</feature>
<feature type="compositionally biased region" description="Basic and acidic residues" evidence="1">
    <location>
        <begin position="686"/>
        <end position="712"/>
    </location>
</feature>
<feature type="compositionally biased region" description="Polar residues" evidence="1">
    <location>
        <begin position="1360"/>
        <end position="1380"/>
    </location>
</feature>
<dbReference type="Pfam" id="PF15856">
    <property type="entry name" value="DUF4727"/>
    <property type="match status" value="1"/>
</dbReference>
<feature type="compositionally biased region" description="Basic and acidic residues" evidence="1">
    <location>
        <begin position="776"/>
        <end position="800"/>
    </location>
</feature>
<keyword evidence="2" id="KW-1185">Reference proteome</keyword>
<dbReference type="PANTHER" id="PTHR22379:SF1">
    <property type="entry name" value="RIKEN CDNA 4930407I10 GENE"/>
    <property type="match status" value="1"/>
</dbReference>
<feature type="compositionally biased region" description="Basic and acidic residues" evidence="1">
    <location>
        <begin position="843"/>
        <end position="855"/>
    </location>
</feature>
<feature type="compositionally biased region" description="Basic and acidic residues" evidence="1">
    <location>
        <begin position="1438"/>
        <end position="1447"/>
    </location>
</feature>
<feature type="region of interest" description="Disordered" evidence="1">
    <location>
        <begin position="423"/>
        <end position="508"/>
    </location>
</feature>
<feature type="region of interest" description="Disordered" evidence="1">
    <location>
        <begin position="755"/>
        <end position="1084"/>
    </location>
</feature>
<gene>
    <name evidence="3" type="primary">CUNH22orf46</name>
</gene>
<evidence type="ECO:0000313" key="2">
    <source>
        <dbReference type="Proteomes" id="UP000000715"/>
    </source>
</evidence>
<feature type="compositionally biased region" description="Basic and acidic residues" evidence="1">
    <location>
        <begin position="901"/>
        <end position="911"/>
    </location>
</feature>
<feature type="compositionally biased region" description="Basic and acidic residues" evidence="1">
    <location>
        <begin position="656"/>
        <end position="670"/>
    </location>
</feature>
<feature type="region of interest" description="Disordered" evidence="1">
    <location>
        <begin position="1322"/>
        <end position="1455"/>
    </location>
</feature>
<dbReference type="RefSeq" id="XP_004771292.1">
    <property type="nucleotide sequence ID" value="XM_004771235.2"/>
</dbReference>
<dbReference type="GeneID" id="101679539"/>